<protein>
    <recommendedName>
        <fullName evidence="4">Rho termination factor N-terminal domain-containing protein</fullName>
    </recommendedName>
</protein>
<dbReference type="OrthoDB" id="2085794at2"/>
<feature type="region of interest" description="Disordered" evidence="1">
    <location>
        <begin position="113"/>
        <end position="134"/>
    </location>
</feature>
<accession>A0A173R5M0</accession>
<evidence type="ECO:0000256" key="1">
    <source>
        <dbReference type="SAM" id="MobiDB-lite"/>
    </source>
</evidence>
<dbReference type="AlphaFoldDB" id="A0A173R5M0"/>
<evidence type="ECO:0000313" key="2">
    <source>
        <dbReference type="EMBL" id="CUM73210.1"/>
    </source>
</evidence>
<evidence type="ECO:0008006" key="4">
    <source>
        <dbReference type="Google" id="ProtNLM"/>
    </source>
</evidence>
<feature type="compositionally biased region" description="Acidic residues" evidence="1">
    <location>
        <begin position="115"/>
        <end position="126"/>
    </location>
</feature>
<reference evidence="2 3" key="1">
    <citation type="submission" date="2015-09" db="EMBL/GenBank/DDBJ databases">
        <authorList>
            <consortium name="Pathogen Informatics"/>
        </authorList>
    </citation>
    <scope>NUCLEOTIDE SEQUENCE [LARGE SCALE GENOMIC DNA]</scope>
    <source>
        <strain evidence="2 3">2789STDY5834968</strain>
    </source>
</reference>
<dbReference type="EMBL" id="CYXM01000001">
    <property type="protein sequence ID" value="CUM73210.1"/>
    <property type="molecule type" value="Genomic_DNA"/>
</dbReference>
<dbReference type="Proteomes" id="UP000095673">
    <property type="component" value="Unassembled WGS sequence"/>
</dbReference>
<name>A0A173R5M0_9FIRM</name>
<evidence type="ECO:0000313" key="3">
    <source>
        <dbReference type="Proteomes" id="UP000095673"/>
    </source>
</evidence>
<organism evidence="2 3">
    <name type="scientific">Agathobacter rectalis</name>
    <dbReference type="NCBI Taxonomy" id="39491"/>
    <lineage>
        <taxon>Bacteria</taxon>
        <taxon>Bacillati</taxon>
        <taxon>Bacillota</taxon>
        <taxon>Clostridia</taxon>
        <taxon>Lachnospirales</taxon>
        <taxon>Lachnospiraceae</taxon>
        <taxon>Agathobacter</taxon>
    </lineage>
</organism>
<proteinExistence type="predicted"/>
<gene>
    <name evidence="2" type="ORF">ERS852580_00288</name>
</gene>
<sequence>MRKIRVTVGTVGFYDAKHAHKRKTAADGPFECEDTQAEHFVSAGVAEYIGGVIKADEADDQEVTGHLAKNQLEEMTIQQLQNLAGDLGVDVTGCKKKADYVDAIAAAEVNAGGMVDDEGTDGDDLPDLNAADPE</sequence>
<dbReference type="RefSeq" id="WP_055236855.1">
    <property type="nucleotide sequence ID" value="NZ_CYXM01000001.1"/>
</dbReference>